<gene>
    <name evidence="5" type="primary">LOC101240962</name>
</gene>
<dbReference type="GeneID" id="101240962"/>
<organism evidence="4 5">
    <name type="scientific">Hydra vulgaris</name>
    <name type="common">Hydra</name>
    <name type="synonym">Hydra attenuata</name>
    <dbReference type="NCBI Taxonomy" id="6087"/>
    <lineage>
        <taxon>Eukaryota</taxon>
        <taxon>Metazoa</taxon>
        <taxon>Cnidaria</taxon>
        <taxon>Hydrozoa</taxon>
        <taxon>Hydroidolina</taxon>
        <taxon>Anthoathecata</taxon>
        <taxon>Aplanulata</taxon>
        <taxon>Hydridae</taxon>
        <taxon>Hydra</taxon>
    </lineage>
</organism>
<dbReference type="InterPro" id="IPR027417">
    <property type="entry name" value="P-loop_NTPase"/>
</dbReference>
<reference evidence="5" key="1">
    <citation type="submission" date="2025-08" db="UniProtKB">
        <authorList>
            <consortium name="RefSeq"/>
        </authorList>
    </citation>
    <scope>IDENTIFICATION</scope>
</reference>
<accession>A0ABM4C6K8</accession>
<dbReference type="InterPro" id="IPR039588">
    <property type="entry name" value="FBXO4"/>
</dbReference>
<dbReference type="PANTHER" id="PTHR16008:SF4">
    <property type="entry name" value="F-BOX ONLY PROTEIN 4"/>
    <property type="match status" value="1"/>
</dbReference>
<dbReference type="Pfam" id="PF12937">
    <property type="entry name" value="F-box-like"/>
    <property type="match status" value="1"/>
</dbReference>
<dbReference type="InterPro" id="IPR001810">
    <property type="entry name" value="F-box_dom"/>
</dbReference>
<evidence type="ECO:0000256" key="2">
    <source>
        <dbReference type="ARBA" id="ARBA00023134"/>
    </source>
</evidence>
<dbReference type="RefSeq" id="XP_065657237.1">
    <property type="nucleotide sequence ID" value="XM_065801165.1"/>
</dbReference>
<evidence type="ECO:0000313" key="5">
    <source>
        <dbReference type="RefSeq" id="XP_065657237.1"/>
    </source>
</evidence>
<keyword evidence="1" id="KW-0547">Nucleotide-binding</keyword>
<keyword evidence="4" id="KW-1185">Reference proteome</keyword>
<protein>
    <submittedName>
        <fullName evidence="5">Uncharacterized protein LOC101240962 isoform X1</fullName>
    </submittedName>
</protein>
<dbReference type="Gene3D" id="1.20.1280.50">
    <property type="match status" value="1"/>
</dbReference>
<evidence type="ECO:0000313" key="4">
    <source>
        <dbReference type="Proteomes" id="UP001652625"/>
    </source>
</evidence>
<dbReference type="Gene3D" id="3.40.50.300">
    <property type="entry name" value="P-loop containing nucleotide triphosphate hydrolases"/>
    <property type="match status" value="1"/>
</dbReference>
<feature type="domain" description="F-box" evidence="3">
    <location>
        <begin position="83"/>
        <end position="116"/>
    </location>
</feature>
<dbReference type="Proteomes" id="UP001652625">
    <property type="component" value="Chromosome 07"/>
</dbReference>
<name>A0ABM4C6K8_HYDVU</name>
<dbReference type="InterPro" id="IPR006689">
    <property type="entry name" value="Small_GTPase_ARF/SAR"/>
</dbReference>
<dbReference type="Pfam" id="PF00025">
    <property type="entry name" value="Arf"/>
    <property type="match status" value="1"/>
</dbReference>
<dbReference type="InterPro" id="IPR036047">
    <property type="entry name" value="F-box-like_dom_sf"/>
</dbReference>
<sequence length="378" mass="43452">MNNNLLDNKSDGNNGKGTRKRLLSQLFNFFSIKVNNPPLKEVSNQQVAYQNHDLNESVKIVKYENTSFQQTSKEIFIDAYTFLHIFSYLDVFSLCQASQVCISWWNLSNDCMLWEEKLCKNSQSWHFMDYLSHPDLVKKENPNLSAKEIYIRCCPENNKVHNSNIHLSFTSLSYYFGLSTPRIVMFGSGLNSKGLVKRLLWDKQSPFTVKGMFPGQFEGYGSGVTLQCINGTFNLITLYSQTKNIREQHVIGGENKPRSKLLVRRENENDYVLSQPVKELCTMVDAFIYIIKATTEEELMLSMDEFQAIIDEQWLQPQSPLLVLCVSPDANVRCIPVLHVANKLKLINLSRKWQVRQCFSNSLAGILPGISWLAKQIY</sequence>
<dbReference type="PANTHER" id="PTHR16008">
    <property type="entry name" value="F-BOX ONLY PROTEIN 4"/>
    <property type="match status" value="1"/>
</dbReference>
<keyword evidence="2" id="KW-0342">GTP-binding</keyword>
<evidence type="ECO:0000256" key="1">
    <source>
        <dbReference type="ARBA" id="ARBA00022741"/>
    </source>
</evidence>
<dbReference type="SUPFAM" id="SSF81383">
    <property type="entry name" value="F-box domain"/>
    <property type="match status" value="1"/>
</dbReference>
<evidence type="ECO:0000259" key="3">
    <source>
        <dbReference type="Pfam" id="PF12937"/>
    </source>
</evidence>
<proteinExistence type="predicted"/>